<dbReference type="GO" id="GO:0006364">
    <property type="term" value="P:rRNA processing"/>
    <property type="evidence" value="ECO:0007669"/>
    <property type="project" value="TreeGrafter"/>
</dbReference>
<dbReference type="GO" id="GO:0005730">
    <property type="term" value="C:nucleolus"/>
    <property type="evidence" value="ECO:0007669"/>
    <property type="project" value="TreeGrafter"/>
</dbReference>
<dbReference type="PANTHER" id="PTHR12821:SF0">
    <property type="entry name" value="BYSTIN"/>
    <property type="match status" value="1"/>
</dbReference>
<dbReference type="InterPro" id="IPR007955">
    <property type="entry name" value="Bystin"/>
</dbReference>
<feature type="region of interest" description="Disordered" evidence="2">
    <location>
        <begin position="1"/>
        <end position="36"/>
    </location>
</feature>
<proteinExistence type="inferred from homology"/>
<dbReference type="GO" id="GO:0030515">
    <property type="term" value="F:snoRNA binding"/>
    <property type="evidence" value="ECO:0007669"/>
    <property type="project" value="TreeGrafter"/>
</dbReference>
<dbReference type="AlphaFoldDB" id="A0AAQ3NSD6"/>
<dbReference type="Proteomes" id="UP001374535">
    <property type="component" value="Chromosome 4"/>
</dbReference>
<keyword evidence="3" id="KW-0812">Transmembrane</keyword>
<protein>
    <submittedName>
        <fullName evidence="4">Uncharacterized protein</fullName>
    </submittedName>
</protein>
<sequence>MAKRKERIQNPEPFDPYGADHAKTKKRSKAPKQYQQEEKLIASKISSKIMKEALLQQKEEDEAANDKAATFFEEIPKAEEADGDDIDEFAGFSETQSQFAGYEEEINEEDEKLMEAFLSKDAGQQKTLADLIVQRIKEKDSSVASGNTGLNFILLMLSFILILVLSVFSMFSLSAWR</sequence>
<evidence type="ECO:0000313" key="4">
    <source>
        <dbReference type="EMBL" id="WVZ14455.1"/>
    </source>
</evidence>
<keyword evidence="3" id="KW-1133">Transmembrane helix</keyword>
<evidence type="ECO:0000256" key="3">
    <source>
        <dbReference type="SAM" id="Phobius"/>
    </source>
</evidence>
<dbReference type="EMBL" id="CP144697">
    <property type="protein sequence ID" value="WVZ14455.1"/>
    <property type="molecule type" value="Genomic_DNA"/>
</dbReference>
<feature type="transmembrane region" description="Helical" evidence="3">
    <location>
        <begin position="152"/>
        <end position="176"/>
    </location>
</feature>
<evidence type="ECO:0000256" key="1">
    <source>
        <dbReference type="ARBA" id="ARBA00007114"/>
    </source>
</evidence>
<organism evidence="4 5">
    <name type="scientific">Vigna mungo</name>
    <name type="common">Black gram</name>
    <name type="synonym">Phaseolus mungo</name>
    <dbReference type="NCBI Taxonomy" id="3915"/>
    <lineage>
        <taxon>Eukaryota</taxon>
        <taxon>Viridiplantae</taxon>
        <taxon>Streptophyta</taxon>
        <taxon>Embryophyta</taxon>
        <taxon>Tracheophyta</taxon>
        <taxon>Spermatophyta</taxon>
        <taxon>Magnoliopsida</taxon>
        <taxon>eudicotyledons</taxon>
        <taxon>Gunneridae</taxon>
        <taxon>Pentapetalae</taxon>
        <taxon>rosids</taxon>
        <taxon>fabids</taxon>
        <taxon>Fabales</taxon>
        <taxon>Fabaceae</taxon>
        <taxon>Papilionoideae</taxon>
        <taxon>50 kb inversion clade</taxon>
        <taxon>NPAAA clade</taxon>
        <taxon>indigoferoid/millettioid clade</taxon>
        <taxon>Phaseoleae</taxon>
        <taxon>Vigna</taxon>
    </lineage>
</organism>
<dbReference type="GO" id="GO:0005737">
    <property type="term" value="C:cytoplasm"/>
    <property type="evidence" value="ECO:0007669"/>
    <property type="project" value="TreeGrafter"/>
</dbReference>
<evidence type="ECO:0000313" key="5">
    <source>
        <dbReference type="Proteomes" id="UP001374535"/>
    </source>
</evidence>
<dbReference type="PANTHER" id="PTHR12821">
    <property type="entry name" value="BYSTIN"/>
    <property type="match status" value="1"/>
</dbReference>
<comment type="similarity">
    <text evidence="1">Belongs to the bystin family.</text>
</comment>
<name>A0AAQ3NSD6_VIGMU</name>
<reference evidence="4 5" key="1">
    <citation type="journal article" date="2023" name="Life. Sci Alliance">
        <title>Evolutionary insights into 3D genome organization and epigenetic landscape of Vigna mungo.</title>
        <authorList>
            <person name="Junaid A."/>
            <person name="Singh B."/>
            <person name="Bhatia S."/>
        </authorList>
    </citation>
    <scope>NUCLEOTIDE SEQUENCE [LARGE SCALE GENOMIC DNA]</scope>
    <source>
        <strain evidence="4">Urdbean</strain>
    </source>
</reference>
<dbReference type="GO" id="GO:0030688">
    <property type="term" value="C:preribosome, small subunit precursor"/>
    <property type="evidence" value="ECO:0007669"/>
    <property type="project" value="TreeGrafter"/>
</dbReference>
<evidence type="ECO:0000256" key="2">
    <source>
        <dbReference type="SAM" id="MobiDB-lite"/>
    </source>
</evidence>
<gene>
    <name evidence="4" type="ORF">V8G54_012021</name>
</gene>
<accession>A0AAQ3NSD6</accession>
<keyword evidence="3" id="KW-0472">Membrane</keyword>
<keyword evidence="5" id="KW-1185">Reference proteome</keyword>